<accession>A0A075DXW8</accession>
<evidence type="ECO:0000256" key="1">
    <source>
        <dbReference type="ARBA" id="ARBA00009493"/>
    </source>
</evidence>
<keyword evidence="5 9" id="KW-0548">Nucleotidyltransferase</keyword>
<evidence type="ECO:0000256" key="7">
    <source>
        <dbReference type="ARBA" id="ARBA00023314"/>
    </source>
</evidence>
<dbReference type="GO" id="GO:0003899">
    <property type="term" value="F:DNA-directed RNA polymerase activity"/>
    <property type="evidence" value="ECO:0007669"/>
    <property type="project" value="UniProtKB-EC"/>
</dbReference>
<comment type="function">
    <text evidence="9">DNA-dependent RNA polymerase catalyzes the transcription of DNA into RNA using the four ribonucleoside triphosphates as substrates.</text>
</comment>
<dbReference type="GO" id="GO:0019083">
    <property type="term" value="P:viral transcription"/>
    <property type="evidence" value="ECO:0007669"/>
    <property type="project" value="UniProtKB-KW"/>
</dbReference>
<keyword evidence="12" id="KW-1185">Reference proteome</keyword>
<dbReference type="InterPro" id="IPR043502">
    <property type="entry name" value="DNA/RNA_pol_sf"/>
</dbReference>
<dbReference type="RefSeq" id="YP_009103243.1">
    <property type="nucleotide sequence ID" value="NC_025457.1"/>
</dbReference>
<comment type="catalytic activity">
    <reaction evidence="8 9">
        <text>RNA(n) + a ribonucleoside 5'-triphosphate = RNA(n+1) + diphosphate</text>
        <dbReference type="Rhea" id="RHEA:21248"/>
        <dbReference type="Rhea" id="RHEA-COMP:14527"/>
        <dbReference type="Rhea" id="RHEA-COMP:17342"/>
        <dbReference type="ChEBI" id="CHEBI:33019"/>
        <dbReference type="ChEBI" id="CHEBI:61557"/>
        <dbReference type="ChEBI" id="CHEBI:140395"/>
        <dbReference type="EC" id="2.7.7.6"/>
    </reaction>
</comment>
<sequence length="809" mass="91007">MDLLQRQIDLEEEYSTASLVAGQQQIMDAFKQGRASDVGSGRLLLAKAFQASMEDFESFLAKPLSGIGGKYKKLLKIAKPEVLVMAGIREVINGCANPEPIVMQSFLRQLGRIIESESMLVCMEQVSDVYTNRTVEYLDSAGTKSTTHRYRTFLKGAQNMGLNWEQWTVEERIGTARLLLTCLYESTGLFKWVANRGTTDSMYYLVPSETLEKHFGEVQSAAKAVVKYPPMLVPPMDWTGQYDGGYMTEWFRLHSPMCGIRFIKPEHKKWIIQNLNSEQSLPVRTAMNKAQSVPYRVNQRVLTILRTATAMRVGILGLPSFVETPKPEFPLPQGWEKDAATQAELEQFQFWKTQMATYYTNEAKRKGRHMGILSRINELVKYQEESRLYFPTFIDWRGRLYFRSNLNPQSSDAVKGCLEFAEGKVLGKDGLRWLKAHVANCCGFDKHDLDTKVAWTDENWSQIEDFINNPLDVDAPEPDTAFTLLQAAIALQEALALPNPELYVCHVPVAMDATCSGLQHLSALTRDPVGSYYTNLVDNKDNKKSDIYMRVAEVAKSMLPKLIDDVTVDHFWKVNEITRSMAKNPVMTYVYGATLLRCIDTIGLALSESGVEPIKNDAGKVVYSMTALATPVGKALRKGVEETVPESAKMMKFLQTVVRKHKEHCMRWVTPAGVPVVNWAEGSIIKTLNIRSMGVTSVTMKVGTKQYDTRSAANGIVPNFVHSMDGSHLCLTINEFNGQVLPIHDSFATHPSDVGAMHEALRKTFADMYKAYDINDFLTFNEVDTEEYEAPPQGNLDLDSVLTAQFMFC</sequence>
<dbReference type="KEGG" id="vg:22112164"/>
<evidence type="ECO:0000313" key="12">
    <source>
        <dbReference type="Proteomes" id="UP000028860"/>
    </source>
</evidence>
<dbReference type="PROSITE" id="PS00489">
    <property type="entry name" value="RNA_POL_PHAGE_2"/>
    <property type="match status" value="1"/>
</dbReference>
<name>A0A075DXW8_9CAUD</name>
<dbReference type="GO" id="GO:0006351">
    <property type="term" value="P:DNA-templated transcription"/>
    <property type="evidence" value="ECO:0007669"/>
    <property type="project" value="InterPro"/>
</dbReference>
<dbReference type="Proteomes" id="UP000028860">
    <property type="component" value="Segment"/>
</dbReference>
<evidence type="ECO:0000313" key="11">
    <source>
        <dbReference type="EMBL" id="AHY26803.1"/>
    </source>
</evidence>
<evidence type="ECO:0000256" key="4">
    <source>
        <dbReference type="ARBA" id="ARBA00022679"/>
    </source>
</evidence>
<protein>
    <recommendedName>
        <fullName evidence="2 9">DNA-directed RNA polymerase</fullName>
        <ecNumber evidence="2 9">2.7.7.6</ecNumber>
    </recommendedName>
</protein>
<keyword evidence="3 9" id="KW-0240">DNA-directed RNA polymerase</keyword>
<dbReference type="GeneID" id="22112164"/>
<dbReference type="GO" id="GO:0000428">
    <property type="term" value="C:DNA-directed RNA polymerase complex"/>
    <property type="evidence" value="ECO:0007669"/>
    <property type="project" value="UniProtKB-KW"/>
</dbReference>
<dbReference type="InterPro" id="IPR037159">
    <property type="entry name" value="RNA_POL_N_sf"/>
</dbReference>
<dbReference type="Gene3D" id="1.10.150.20">
    <property type="entry name" value="5' to 3' exonuclease, C-terminal subdomain"/>
    <property type="match status" value="1"/>
</dbReference>
<dbReference type="PANTHER" id="PTHR10102:SF0">
    <property type="entry name" value="DNA-DIRECTED RNA POLYMERASE, MITOCHONDRIAL"/>
    <property type="match status" value="1"/>
</dbReference>
<dbReference type="Gene3D" id="1.10.1320.10">
    <property type="entry name" value="DNA-directed RNA polymerase, N-terminal domain"/>
    <property type="match status" value="1"/>
</dbReference>
<dbReference type="PANTHER" id="PTHR10102">
    <property type="entry name" value="DNA-DIRECTED RNA POLYMERASE, MITOCHONDRIAL"/>
    <property type="match status" value="1"/>
</dbReference>
<keyword evidence="6 9" id="KW-0804">Transcription</keyword>
<keyword evidence="4 9" id="KW-0808">Transferase</keyword>
<evidence type="ECO:0000256" key="8">
    <source>
        <dbReference type="ARBA" id="ARBA00048552"/>
    </source>
</evidence>
<dbReference type="EMBL" id="KJ473423">
    <property type="protein sequence ID" value="AHY26803.1"/>
    <property type="molecule type" value="Genomic_DNA"/>
</dbReference>
<gene>
    <name evidence="11" type="ORF">vB_AbaP_Acibel007_32</name>
</gene>
<dbReference type="SMART" id="SM01311">
    <property type="entry name" value="RPOL_N"/>
    <property type="match status" value="1"/>
</dbReference>
<dbReference type="SUPFAM" id="SSF56672">
    <property type="entry name" value="DNA/RNA polymerases"/>
    <property type="match status" value="1"/>
</dbReference>
<feature type="domain" description="DNA-directed RNA polymerase N-terminal" evidence="10">
    <location>
        <begin position="5"/>
        <end position="292"/>
    </location>
</feature>
<dbReference type="GO" id="GO:0003677">
    <property type="term" value="F:DNA binding"/>
    <property type="evidence" value="ECO:0007669"/>
    <property type="project" value="InterPro"/>
</dbReference>
<evidence type="ECO:0000259" key="10">
    <source>
        <dbReference type="SMART" id="SM01311"/>
    </source>
</evidence>
<dbReference type="InterPro" id="IPR002092">
    <property type="entry name" value="DNA-dir_Rpol_phage-type"/>
</dbReference>
<organism evidence="11 12">
    <name type="scientific">Acinetobacter phage vB_AbaP_Acibel007</name>
    <dbReference type="NCBI Taxonomy" id="1481187"/>
    <lineage>
        <taxon>Viruses</taxon>
        <taxon>Duplodnaviria</taxon>
        <taxon>Heunggongvirae</taxon>
        <taxon>Uroviricota</taxon>
        <taxon>Caudoviricetes</taxon>
        <taxon>Autographivirales</taxon>
        <taxon>Autoscriptoviridae</taxon>
        <taxon>Beijerinckvirinae</taxon>
        <taxon>Daemvirus</taxon>
        <taxon>Daemvirus acibel007</taxon>
    </lineage>
</organism>
<dbReference type="InterPro" id="IPR024075">
    <property type="entry name" value="DNA-dir_RNA_pol_helix_hairp_sf"/>
</dbReference>
<evidence type="ECO:0000256" key="2">
    <source>
        <dbReference type="ARBA" id="ARBA00012418"/>
    </source>
</evidence>
<dbReference type="InterPro" id="IPR029262">
    <property type="entry name" value="RPOL_N"/>
</dbReference>
<dbReference type="InterPro" id="IPR046950">
    <property type="entry name" value="DNA-dir_Rpol_C_phage-type"/>
</dbReference>
<dbReference type="Gene3D" id="1.10.287.260">
    <property type="match status" value="1"/>
</dbReference>
<comment type="similarity">
    <text evidence="1 9">Belongs to the phage and mitochondrial RNA polymerase family.</text>
</comment>
<dbReference type="OrthoDB" id="309at10239"/>
<proteinExistence type="inferred from homology"/>
<keyword evidence="7" id="KW-1195">Viral transcription</keyword>
<evidence type="ECO:0000256" key="9">
    <source>
        <dbReference type="RuleBase" id="RU003805"/>
    </source>
</evidence>
<dbReference type="PROSITE" id="PS00900">
    <property type="entry name" value="RNA_POL_PHAGE_1"/>
    <property type="match status" value="1"/>
</dbReference>
<dbReference type="Pfam" id="PF00940">
    <property type="entry name" value="RNA_pol"/>
    <property type="match status" value="1"/>
</dbReference>
<dbReference type="Gene3D" id="1.10.287.280">
    <property type="match status" value="1"/>
</dbReference>
<evidence type="ECO:0000256" key="6">
    <source>
        <dbReference type="ARBA" id="ARBA00023163"/>
    </source>
</evidence>
<evidence type="ECO:0000256" key="5">
    <source>
        <dbReference type="ARBA" id="ARBA00022695"/>
    </source>
</evidence>
<dbReference type="EC" id="2.7.7.6" evidence="2 9"/>
<reference evidence="11 12" key="1">
    <citation type="journal article" date="2014" name="PLoS ONE">
        <title>Characterization of Newly Isolated Lytic Bacteriophages Active against Acinetobacter baumannii.</title>
        <authorList>
            <person name="Merabishvili M."/>
            <person name="Vandenheuvel D."/>
            <person name="Kropinski A.M."/>
            <person name="Mast J."/>
            <person name="De Vos D."/>
            <person name="Verbeken G."/>
            <person name="Noben J.P."/>
            <person name="Lavigne R."/>
            <person name="Vaneechoutte M."/>
            <person name="Pirnay J.P."/>
        </authorList>
    </citation>
    <scope>NUCLEOTIDE SEQUENCE [LARGE SCALE GENOMIC DNA]</scope>
</reference>
<evidence type="ECO:0000256" key="3">
    <source>
        <dbReference type="ARBA" id="ARBA00022478"/>
    </source>
</evidence>